<evidence type="ECO:0000256" key="1">
    <source>
        <dbReference type="SAM" id="MobiDB-lite"/>
    </source>
</evidence>
<keyword evidence="2" id="KW-1133">Transmembrane helix</keyword>
<reference evidence="3" key="1">
    <citation type="submission" date="2020-11" db="EMBL/GenBank/DDBJ databases">
        <authorList>
            <person name="Tran Van P."/>
        </authorList>
    </citation>
    <scope>NUCLEOTIDE SEQUENCE</scope>
</reference>
<dbReference type="Gene3D" id="3.30.300.90">
    <property type="entry name" value="BolA-like"/>
    <property type="match status" value="1"/>
</dbReference>
<dbReference type="EMBL" id="OE001751">
    <property type="protein sequence ID" value="CAD7457529.1"/>
    <property type="molecule type" value="Genomic_DNA"/>
</dbReference>
<feature type="transmembrane region" description="Helical" evidence="2">
    <location>
        <begin position="31"/>
        <end position="52"/>
    </location>
</feature>
<dbReference type="SUPFAM" id="SSF82657">
    <property type="entry name" value="BolA-like"/>
    <property type="match status" value="1"/>
</dbReference>
<dbReference type="InterPro" id="IPR036065">
    <property type="entry name" value="BolA-like_sf"/>
</dbReference>
<sequence length="504" mass="57056">MSKNERCCLAFGMAQNQYQEKRRRACTLPRYRALFEHLVGLTFVIIFSGAMFEIMVEAADFQGMNTVKQHRLINEVGYKGDKKRFDSEEAVSIKDNFSILTVTITNLEKKIVSLSVATALITALQDNLKKASGNIGEAVFAKLQNCHSPLRGCNLQCAWVRSKRGSPVRSRDTTTIHKAEGGANRLQTQPRRLENHLGNTTLNVPRQDLNLDLVTGIAGHSRLADVPTYLSFNTHTRGNEAKASTSSGLVVKGSALRLCEELRSLSRTKLSIRDVTLRTCYLWLMYCNVLCLQQGERGREKEEERGRERGGGKEREGERGRERERKREREGEREKGKEREGEREREREGGREREREEGRIRVREGGGGKDKERGKGGGRKREREGGGGKDKERGKGKEGEGKREKEGERRKEREGERGREREGGKESEGETERRKERETVRERGREGGRKMEREGGRDREKEREGDTLLSAETNSCASGRADAEAVKTYTTYVLYLEEGTGKAL</sequence>
<keyword evidence="2" id="KW-0812">Transmembrane</keyword>
<evidence type="ECO:0000256" key="2">
    <source>
        <dbReference type="SAM" id="Phobius"/>
    </source>
</evidence>
<accession>A0A7R9NV90</accession>
<proteinExistence type="predicted"/>
<gene>
    <name evidence="3" type="ORF">TTEB3V08_LOCUS5523</name>
</gene>
<dbReference type="AlphaFoldDB" id="A0A7R9NV90"/>
<organism evidence="3">
    <name type="scientific">Timema tahoe</name>
    <dbReference type="NCBI Taxonomy" id="61484"/>
    <lineage>
        <taxon>Eukaryota</taxon>
        <taxon>Metazoa</taxon>
        <taxon>Ecdysozoa</taxon>
        <taxon>Arthropoda</taxon>
        <taxon>Hexapoda</taxon>
        <taxon>Insecta</taxon>
        <taxon>Pterygota</taxon>
        <taxon>Neoptera</taxon>
        <taxon>Polyneoptera</taxon>
        <taxon>Phasmatodea</taxon>
        <taxon>Timematodea</taxon>
        <taxon>Timematoidea</taxon>
        <taxon>Timematidae</taxon>
        <taxon>Timema</taxon>
    </lineage>
</organism>
<feature type="region of interest" description="Disordered" evidence="1">
    <location>
        <begin position="298"/>
        <end position="479"/>
    </location>
</feature>
<evidence type="ECO:0000313" key="3">
    <source>
        <dbReference type="EMBL" id="CAD7457529.1"/>
    </source>
</evidence>
<feature type="compositionally biased region" description="Basic and acidic residues" evidence="1">
    <location>
        <begin position="298"/>
        <end position="466"/>
    </location>
</feature>
<name>A0A7R9NV90_9NEOP</name>
<keyword evidence="2" id="KW-0472">Membrane</keyword>
<protein>
    <submittedName>
        <fullName evidence="3">Uncharacterized protein</fullName>
    </submittedName>
</protein>